<dbReference type="InterPro" id="IPR012292">
    <property type="entry name" value="Globin/Proto"/>
</dbReference>
<keyword evidence="2" id="KW-1185">Reference proteome</keyword>
<dbReference type="GO" id="GO:0020037">
    <property type="term" value="F:heme binding"/>
    <property type="evidence" value="ECO:0007669"/>
    <property type="project" value="InterPro"/>
</dbReference>
<dbReference type="AlphaFoldDB" id="A0AAD2FL40"/>
<accession>A0AAD2FL40</accession>
<name>A0AAD2FL40_9STRA</name>
<reference evidence="1" key="1">
    <citation type="submission" date="2023-08" db="EMBL/GenBank/DDBJ databases">
        <authorList>
            <person name="Audoor S."/>
            <person name="Bilcke G."/>
        </authorList>
    </citation>
    <scope>NUCLEOTIDE SEQUENCE</scope>
</reference>
<dbReference type="InterPro" id="IPR009050">
    <property type="entry name" value="Globin-like_sf"/>
</dbReference>
<evidence type="ECO:0000313" key="2">
    <source>
        <dbReference type="Proteomes" id="UP001295423"/>
    </source>
</evidence>
<comment type="caution">
    <text evidence="1">The sequence shown here is derived from an EMBL/GenBank/DDBJ whole genome shotgun (WGS) entry which is preliminary data.</text>
</comment>
<organism evidence="1 2">
    <name type="scientific">Cylindrotheca closterium</name>
    <dbReference type="NCBI Taxonomy" id="2856"/>
    <lineage>
        <taxon>Eukaryota</taxon>
        <taxon>Sar</taxon>
        <taxon>Stramenopiles</taxon>
        <taxon>Ochrophyta</taxon>
        <taxon>Bacillariophyta</taxon>
        <taxon>Bacillariophyceae</taxon>
        <taxon>Bacillariophycidae</taxon>
        <taxon>Bacillariales</taxon>
        <taxon>Bacillariaceae</taxon>
        <taxon>Cylindrotheca</taxon>
    </lineage>
</organism>
<dbReference type="SUPFAM" id="SSF46458">
    <property type="entry name" value="Globin-like"/>
    <property type="match status" value="1"/>
</dbReference>
<sequence>MTTLVYKDNIVEKIGGQSQFDFVIMTYCESIREDPRLGGFFAHLDLDGLILLQKEWLDAALIENSPEETDTIIGRLAVKHKILWEKGMNETHFEQLKTHFIMALRDCWAGEELIQAAGKHFNNLLLLFLQSDKFAGKAAAAAAAVASPVQQRSTWTVRTLDQAGANKNGVASPVQQWSTRTVRTLDQAGANKNGVRT</sequence>
<gene>
    <name evidence="1" type="ORF">CYCCA115_LOCUS6517</name>
</gene>
<dbReference type="GO" id="GO:0019825">
    <property type="term" value="F:oxygen binding"/>
    <property type="evidence" value="ECO:0007669"/>
    <property type="project" value="InterPro"/>
</dbReference>
<evidence type="ECO:0000313" key="1">
    <source>
        <dbReference type="EMBL" id="CAJ1939279.1"/>
    </source>
</evidence>
<dbReference type="Proteomes" id="UP001295423">
    <property type="component" value="Unassembled WGS sequence"/>
</dbReference>
<dbReference type="EMBL" id="CAKOGP040000779">
    <property type="protein sequence ID" value="CAJ1939279.1"/>
    <property type="molecule type" value="Genomic_DNA"/>
</dbReference>
<protein>
    <submittedName>
        <fullName evidence="1">Uncharacterized protein</fullName>
    </submittedName>
</protein>
<dbReference type="Gene3D" id="1.10.490.10">
    <property type="entry name" value="Globins"/>
    <property type="match status" value="1"/>
</dbReference>
<proteinExistence type="predicted"/>